<accession>A0A0K8R457</accession>
<comment type="similarity">
    <text evidence="5">Belongs to the salp15 family.</text>
</comment>
<sequence length="117" mass="13278">MKPQIFLLLVALQLSSQEHERSFDDPPTVVIENKYSRLSPGCKTEIQNQMQKVCKVHERSKSYPSLGGCAVYCYNDRTDGMRVTLRNGLPCRNDGQVCKNGKCVDAPNNCEIDYFFP</sequence>
<evidence type="ECO:0000256" key="2">
    <source>
        <dbReference type="ARBA" id="ARBA00022525"/>
    </source>
</evidence>
<dbReference type="EMBL" id="GADI01007863">
    <property type="protein sequence ID" value="JAA65945.1"/>
    <property type="molecule type" value="mRNA"/>
</dbReference>
<dbReference type="GO" id="GO:0005576">
    <property type="term" value="C:extracellular region"/>
    <property type="evidence" value="ECO:0007669"/>
    <property type="project" value="UniProtKB-SubCell"/>
</dbReference>
<evidence type="ECO:0000256" key="3">
    <source>
        <dbReference type="ARBA" id="ARBA00022729"/>
    </source>
</evidence>
<evidence type="ECO:0000256" key="5">
    <source>
        <dbReference type="ARBA" id="ARBA00034321"/>
    </source>
</evidence>
<feature type="signal peptide" evidence="6">
    <location>
        <begin position="1"/>
        <end position="17"/>
    </location>
</feature>
<organism evidence="7">
    <name type="scientific">Ixodes ricinus</name>
    <name type="common">Common tick</name>
    <name type="synonym">Acarus ricinus</name>
    <dbReference type="NCBI Taxonomy" id="34613"/>
    <lineage>
        <taxon>Eukaryota</taxon>
        <taxon>Metazoa</taxon>
        <taxon>Ecdysozoa</taxon>
        <taxon>Arthropoda</taxon>
        <taxon>Chelicerata</taxon>
        <taxon>Arachnida</taxon>
        <taxon>Acari</taxon>
        <taxon>Parasitiformes</taxon>
        <taxon>Ixodida</taxon>
        <taxon>Ixodoidea</taxon>
        <taxon>Ixodidae</taxon>
        <taxon>Ixodinae</taxon>
        <taxon>Ixodes</taxon>
    </lineage>
</organism>
<keyword evidence="2" id="KW-0964">Secreted</keyword>
<protein>
    <submittedName>
        <fullName evidence="7">Putative ixostatin</fullName>
    </submittedName>
</protein>
<reference evidence="7" key="1">
    <citation type="submission" date="2012-12" db="EMBL/GenBank/DDBJ databases">
        <title>Identification and characterization of a phenylalanine ammonia-lyase gene family in Isatis indigotica Fort.</title>
        <authorList>
            <person name="Liu Q."/>
            <person name="Chen J."/>
            <person name="Zhou X."/>
            <person name="Di P."/>
            <person name="Xiao Y."/>
            <person name="Xuan H."/>
            <person name="Zhang L."/>
            <person name="Chen W."/>
        </authorList>
    </citation>
    <scope>NUCLEOTIDE SEQUENCE</scope>
    <source>
        <tissue evidence="7">Salivary gland</tissue>
    </source>
</reference>
<dbReference type="InterPro" id="IPR021971">
    <property type="entry name" value="Salp15"/>
</dbReference>
<dbReference type="AlphaFoldDB" id="A0A0K8R457"/>
<evidence type="ECO:0000256" key="1">
    <source>
        <dbReference type="ARBA" id="ARBA00004613"/>
    </source>
</evidence>
<keyword evidence="3 6" id="KW-0732">Signal</keyword>
<comment type="subcellular location">
    <subcellularLocation>
        <location evidence="1">Secreted</location>
    </subcellularLocation>
</comment>
<feature type="chain" id="PRO_5005515866" evidence="6">
    <location>
        <begin position="18"/>
        <end position="117"/>
    </location>
</feature>
<evidence type="ECO:0000256" key="4">
    <source>
        <dbReference type="ARBA" id="ARBA00023180"/>
    </source>
</evidence>
<dbReference type="Pfam" id="PF12115">
    <property type="entry name" value="Salp15"/>
    <property type="match status" value="1"/>
</dbReference>
<keyword evidence="4" id="KW-0325">Glycoprotein</keyword>
<evidence type="ECO:0000313" key="7">
    <source>
        <dbReference type="EMBL" id="JAA65945.1"/>
    </source>
</evidence>
<proteinExistence type="evidence at transcript level"/>
<evidence type="ECO:0000256" key="6">
    <source>
        <dbReference type="SAM" id="SignalP"/>
    </source>
</evidence>
<name>A0A0K8R457_IXORI</name>